<dbReference type="KEGG" id="mtp:Mthe_0932"/>
<dbReference type="Proteomes" id="UP000000674">
    <property type="component" value="Chromosome"/>
</dbReference>
<keyword evidence="3" id="KW-1185">Reference proteome</keyword>
<evidence type="ECO:0008006" key="4">
    <source>
        <dbReference type="Google" id="ProtNLM"/>
    </source>
</evidence>
<dbReference type="InterPro" id="IPR002849">
    <property type="entry name" value="DUF131"/>
</dbReference>
<organism evidence="2 3">
    <name type="scientific">Methanothrix thermoacetophila (strain DSM 6194 / JCM 14653 / NBRC 101360 / PT)</name>
    <name type="common">Methanosaeta thermophila</name>
    <dbReference type="NCBI Taxonomy" id="349307"/>
    <lineage>
        <taxon>Archaea</taxon>
        <taxon>Methanobacteriati</taxon>
        <taxon>Methanobacteriota</taxon>
        <taxon>Stenosarchaea group</taxon>
        <taxon>Methanomicrobia</taxon>
        <taxon>Methanotrichales</taxon>
        <taxon>Methanotrichaceae</taxon>
        <taxon>Methanothrix</taxon>
    </lineage>
</organism>
<dbReference type="Pfam" id="PF01998">
    <property type="entry name" value="DUF131"/>
    <property type="match status" value="1"/>
</dbReference>
<sequence>MLRLIGWSLILIGVIITFVSLLSLPSSSGFGGVILIGPIPIVFGSTPYMALAAMILAIAIMLISIALWRR</sequence>
<keyword evidence="1" id="KW-0472">Membrane</keyword>
<reference evidence="2 3" key="1">
    <citation type="submission" date="2006-10" db="EMBL/GenBank/DDBJ databases">
        <title>Complete sequence of Methanosaeta thermophila PT.</title>
        <authorList>
            <consortium name="US DOE Joint Genome Institute"/>
            <person name="Copeland A."/>
            <person name="Lucas S."/>
            <person name="Lapidus A."/>
            <person name="Barry K."/>
            <person name="Detter J.C."/>
            <person name="Glavina del Rio T."/>
            <person name="Hammon N."/>
            <person name="Israni S."/>
            <person name="Pitluck S."/>
            <person name="Chain P."/>
            <person name="Malfatti S."/>
            <person name="Shin M."/>
            <person name="Vergez L."/>
            <person name="Schmutz J."/>
            <person name="Larimer F."/>
            <person name="Land M."/>
            <person name="Hauser L."/>
            <person name="Kyrpides N."/>
            <person name="Kim E."/>
            <person name="Smith K.S."/>
            <person name="Ingram-Smith C."/>
            <person name="Richardson P."/>
        </authorList>
    </citation>
    <scope>NUCLEOTIDE SEQUENCE [LARGE SCALE GENOMIC DNA]</scope>
    <source>
        <strain evidence="3">DSM 6194 / JCM 14653 / NBRC 101360 / PT</strain>
    </source>
</reference>
<evidence type="ECO:0000313" key="2">
    <source>
        <dbReference type="EMBL" id="ABK14720.1"/>
    </source>
</evidence>
<name>A0B7P6_METTP</name>
<dbReference type="EMBL" id="CP000477">
    <property type="protein sequence ID" value="ABK14720.1"/>
    <property type="molecule type" value="Genomic_DNA"/>
</dbReference>
<evidence type="ECO:0000313" key="3">
    <source>
        <dbReference type="Proteomes" id="UP000000674"/>
    </source>
</evidence>
<dbReference type="AlphaFoldDB" id="A0B7P6"/>
<protein>
    <recommendedName>
        <fullName evidence="4">DUF131 domain-containing protein</fullName>
    </recommendedName>
</protein>
<evidence type="ECO:0000256" key="1">
    <source>
        <dbReference type="SAM" id="Phobius"/>
    </source>
</evidence>
<dbReference type="GeneID" id="4463325"/>
<dbReference type="STRING" id="349307.Mthe_0932"/>
<dbReference type="RefSeq" id="WP_011696115.1">
    <property type="nucleotide sequence ID" value="NC_008553.1"/>
</dbReference>
<keyword evidence="1" id="KW-0812">Transmembrane</keyword>
<accession>A0B7P6</accession>
<dbReference type="NCBIfam" id="TIGR00304">
    <property type="entry name" value="TIGR00304 family membrane protein"/>
    <property type="match status" value="1"/>
</dbReference>
<gene>
    <name evidence="2" type="ordered locus">Mthe_0932</name>
</gene>
<feature type="transmembrane region" description="Helical" evidence="1">
    <location>
        <begin position="48"/>
        <end position="68"/>
    </location>
</feature>
<proteinExistence type="predicted"/>
<feature type="transmembrane region" description="Helical" evidence="1">
    <location>
        <begin position="7"/>
        <end position="36"/>
    </location>
</feature>
<keyword evidence="1" id="KW-1133">Transmembrane helix</keyword>
<dbReference type="HOGENOM" id="CLU_149108_2_0_2"/>